<name>A0A0T6LKX6_WENVI</name>
<dbReference type="PIRSF" id="PIRSF017393">
    <property type="entry name" value="MTase_SAV2177"/>
    <property type="match status" value="1"/>
</dbReference>
<dbReference type="STRING" id="76728.AQ490_11170"/>
<dbReference type="InterPro" id="IPR006764">
    <property type="entry name" value="SAM_dep_MeTrfase_SAV2177_type"/>
</dbReference>
<dbReference type="eggNOG" id="COG4106">
    <property type="taxonomic scope" value="Bacteria"/>
</dbReference>
<evidence type="ECO:0000313" key="1">
    <source>
        <dbReference type="EMBL" id="KRV46749.1"/>
    </source>
</evidence>
<dbReference type="AlphaFoldDB" id="A0A0T6LKX6"/>
<dbReference type="InterPro" id="IPR029063">
    <property type="entry name" value="SAM-dependent_MTases_sf"/>
</dbReference>
<protein>
    <submittedName>
        <fullName evidence="1">Methyltransferase</fullName>
    </submittedName>
</protein>
<dbReference type="Pfam" id="PF04672">
    <property type="entry name" value="Methyltransf_19"/>
    <property type="match status" value="1"/>
</dbReference>
<dbReference type="Proteomes" id="UP000050867">
    <property type="component" value="Unassembled WGS sequence"/>
</dbReference>
<keyword evidence="2" id="KW-1185">Reference proteome</keyword>
<reference evidence="1 2" key="1">
    <citation type="submission" date="2015-10" db="EMBL/GenBank/DDBJ databases">
        <title>Draft genome sequence of pyrrolomycin-producing Streptomyces vitaminophilus.</title>
        <authorList>
            <person name="Graham D.E."/>
            <person name="Mahan K.M."/>
            <person name="Klingeman D.M."/>
            <person name="Hettich R.L."/>
            <person name="Parry R.J."/>
        </authorList>
    </citation>
    <scope>NUCLEOTIDE SEQUENCE [LARGE SCALE GENOMIC DNA]</scope>
    <source>
        <strain evidence="1 2">ATCC 31673</strain>
    </source>
</reference>
<dbReference type="GO" id="GO:0032259">
    <property type="term" value="P:methylation"/>
    <property type="evidence" value="ECO:0007669"/>
    <property type="project" value="UniProtKB-KW"/>
</dbReference>
<proteinExistence type="predicted"/>
<dbReference type="GO" id="GO:0008168">
    <property type="term" value="F:methyltransferase activity"/>
    <property type="evidence" value="ECO:0007669"/>
    <property type="project" value="UniProtKB-KW"/>
</dbReference>
<organism evidence="1 2">
    <name type="scientific">Wenjunlia vitaminophila</name>
    <name type="common">Streptomyces vitaminophilus</name>
    <dbReference type="NCBI Taxonomy" id="76728"/>
    <lineage>
        <taxon>Bacteria</taxon>
        <taxon>Bacillati</taxon>
        <taxon>Actinomycetota</taxon>
        <taxon>Actinomycetes</taxon>
        <taxon>Kitasatosporales</taxon>
        <taxon>Streptomycetaceae</taxon>
        <taxon>Wenjunlia</taxon>
    </lineage>
</organism>
<evidence type="ECO:0000313" key="2">
    <source>
        <dbReference type="Proteomes" id="UP000050867"/>
    </source>
</evidence>
<comment type="caution">
    <text evidence="1">The sequence shown here is derived from an EMBL/GenBank/DDBJ whole genome shotgun (WGS) entry which is preliminary data.</text>
</comment>
<accession>A0A0T6LKX6</accession>
<dbReference type="SUPFAM" id="SSF53335">
    <property type="entry name" value="S-adenosyl-L-methionine-dependent methyltransferases"/>
    <property type="match status" value="1"/>
</dbReference>
<keyword evidence="1" id="KW-0489">Methyltransferase</keyword>
<keyword evidence="1" id="KW-0808">Transferase</keyword>
<sequence length="254" mass="27730">MYDYYLGGKTNYAVDRAAAEQVISRFPAIRTVAQVNRAFVHRSARFLARERGVRQFLDIGTGIPTAPTLHDVVQQEVPEARVAYVDNDPIVLVYADSLLSGSPQGLTDYVEADVTDPQALLEKVEESASRCIDFDQPVGLSLNAVLHFVPDGMDPYGVVRTLVARLAPGSYLTISHCTPDFDPLAWAEIVDVYNRSGTPTQVRGKDEVARFFDGLDLIDPGVVLANRWRPEPGSGPGVVSDAQVSLYVGVARKP</sequence>
<dbReference type="Gene3D" id="3.40.50.150">
    <property type="entry name" value="Vaccinia Virus protein VP39"/>
    <property type="match status" value="1"/>
</dbReference>
<dbReference type="EMBL" id="LLZU01000039">
    <property type="protein sequence ID" value="KRV46749.1"/>
    <property type="molecule type" value="Genomic_DNA"/>
</dbReference>
<gene>
    <name evidence="1" type="ORF">AQ490_11170</name>
</gene>